<reference evidence="1" key="1">
    <citation type="submission" date="2020-05" db="EMBL/GenBank/DDBJ databases">
        <authorList>
            <person name="Chiriac C."/>
            <person name="Salcher M."/>
            <person name="Ghai R."/>
            <person name="Kavagutti S V."/>
        </authorList>
    </citation>
    <scope>NUCLEOTIDE SEQUENCE</scope>
</reference>
<protein>
    <submittedName>
        <fullName evidence="1">Uncharacterized protein</fullName>
    </submittedName>
</protein>
<proteinExistence type="predicted"/>
<sequence>MDISCQKCGLVGDYNEQQSGPHKSAYCNGCGSYIKHLPQGKPITLYFGKYKDRELSTLQSDEELKYLIWLSQAPGLKPKLKTAIDAHIKKS</sequence>
<accession>A0A6J5Q175</accession>
<dbReference type="EMBL" id="LR796894">
    <property type="protein sequence ID" value="CAB4173334.1"/>
    <property type="molecule type" value="Genomic_DNA"/>
</dbReference>
<evidence type="ECO:0000313" key="1">
    <source>
        <dbReference type="EMBL" id="CAB4173334.1"/>
    </source>
</evidence>
<gene>
    <name evidence="1" type="ORF">UFOVP950_51</name>
</gene>
<organism evidence="1">
    <name type="scientific">uncultured Caudovirales phage</name>
    <dbReference type="NCBI Taxonomy" id="2100421"/>
    <lineage>
        <taxon>Viruses</taxon>
        <taxon>Duplodnaviria</taxon>
        <taxon>Heunggongvirae</taxon>
        <taxon>Uroviricota</taxon>
        <taxon>Caudoviricetes</taxon>
        <taxon>Peduoviridae</taxon>
        <taxon>Maltschvirus</taxon>
        <taxon>Maltschvirus maltsch</taxon>
    </lineage>
</organism>
<name>A0A6J5Q175_9CAUD</name>